<accession>A0A1H7SK10</accession>
<dbReference type="SMART" id="SM00342">
    <property type="entry name" value="HTH_ARAC"/>
    <property type="match status" value="1"/>
</dbReference>
<evidence type="ECO:0000256" key="3">
    <source>
        <dbReference type="ARBA" id="ARBA00023163"/>
    </source>
</evidence>
<dbReference type="STRING" id="332977.SAMN05421740_10929"/>
<dbReference type="InterPro" id="IPR003313">
    <property type="entry name" value="AraC-bd"/>
</dbReference>
<dbReference type="InterPro" id="IPR009057">
    <property type="entry name" value="Homeodomain-like_sf"/>
</dbReference>
<evidence type="ECO:0000259" key="4">
    <source>
        <dbReference type="PROSITE" id="PS01124"/>
    </source>
</evidence>
<dbReference type="PANTHER" id="PTHR43280">
    <property type="entry name" value="ARAC-FAMILY TRANSCRIPTIONAL REGULATOR"/>
    <property type="match status" value="1"/>
</dbReference>
<name>A0A1H7SK10_9SPHI</name>
<dbReference type="GO" id="GO:0043565">
    <property type="term" value="F:sequence-specific DNA binding"/>
    <property type="evidence" value="ECO:0007669"/>
    <property type="project" value="InterPro"/>
</dbReference>
<sequence length="298" mass="34652">MTMILKKEEGFDGERRIIVPPVVVEQYKANPISNSFNITDIGYYPKAMHHFCKRTRGCREHILIHCVDGKGAVIVDGQRHHLAVNEFILIPAEKKHFYKADEHFPWTIYWMHFGGTQAPVVADRIYGKVLKQNNTLIMGEQHIELFNRMYNLLLQGYAKENFEFIALSLPYFLSGYLFSEKFNDVSGLAEHDVVEKAIAFLKANLSRKITLTDISSHVCLSVSHFSKLFKHKTGYSPIEYLNHLKIQRACHLLQFSDKRISEISLEIGFDDQYYFSRLFKEHMTVSPTVYRNNLEQRA</sequence>
<gene>
    <name evidence="5" type="ORF">SAMN05421740_10929</name>
</gene>
<dbReference type="InterPro" id="IPR037923">
    <property type="entry name" value="HTH-like"/>
</dbReference>
<keyword evidence="1" id="KW-0805">Transcription regulation</keyword>
<dbReference type="CDD" id="cd06986">
    <property type="entry name" value="cupin_MmsR-like_N"/>
    <property type="match status" value="1"/>
</dbReference>
<dbReference type="OrthoDB" id="9813413at2"/>
<keyword evidence="6" id="KW-1185">Reference proteome</keyword>
<dbReference type="PRINTS" id="PR00032">
    <property type="entry name" value="HTHARAC"/>
</dbReference>
<dbReference type="PANTHER" id="PTHR43280:SF30">
    <property type="entry name" value="MMSAB OPERON REGULATORY PROTEIN"/>
    <property type="match status" value="1"/>
</dbReference>
<dbReference type="Pfam" id="PF12833">
    <property type="entry name" value="HTH_18"/>
    <property type="match status" value="1"/>
</dbReference>
<dbReference type="GO" id="GO:0003700">
    <property type="term" value="F:DNA-binding transcription factor activity"/>
    <property type="evidence" value="ECO:0007669"/>
    <property type="project" value="InterPro"/>
</dbReference>
<evidence type="ECO:0000256" key="2">
    <source>
        <dbReference type="ARBA" id="ARBA00023125"/>
    </source>
</evidence>
<evidence type="ECO:0000313" key="6">
    <source>
        <dbReference type="Proteomes" id="UP000198916"/>
    </source>
</evidence>
<dbReference type="InterPro" id="IPR020449">
    <property type="entry name" value="Tscrpt_reg_AraC-type_HTH"/>
</dbReference>
<dbReference type="PROSITE" id="PS01124">
    <property type="entry name" value="HTH_ARAC_FAMILY_2"/>
    <property type="match status" value="1"/>
</dbReference>
<reference evidence="6" key="1">
    <citation type="submission" date="2016-10" db="EMBL/GenBank/DDBJ databases">
        <authorList>
            <person name="Varghese N."/>
            <person name="Submissions S."/>
        </authorList>
    </citation>
    <scope>NUCLEOTIDE SEQUENCE [LARGE SCALE GENOMIC DNA]</scope>
    <source>
        <strain evidence="6">Jip14</strain>
    </source>
</reference>
<proteinExistence type="predicted"/>
<dbReference type="EMBL" id="FNZR01000009">
    <property type="protein sequence ID" value="SEL72942.1"/>
    <property type="molecule type" value="Genomic_DNA"/>
</dbReference>
<evidence type="ECO:0000313" key="5">
    <source>
        <dbReference type="EMBL" id="SEL72942.1"/>
    </source>
</evidence>
<keyword evidence="3" id="KW-0804">Transcription</keyword>
<evidence type="ECO:0000256" key="1">
    <source>
        <dbReference type="ARBA" id="ARBA00023015"/>
    </source>
</evidence>
<dbReference type="Proteomes" id="UP000198916">
    <property type="component" value="Unassembled WGS sequence"/>
</dbReference>
<dbReference type="Pfam" id="PF02311">
    <property type="entry name" value="AraC_binding"/>
    <property type="match status" value="1"/>
</dbReference>
<organism evidence="5 6">
    <name type="scientific">Parapedobacter koreensis</name>
    <dbReference type="NCBI Taxonomy" id="332977"/>
    <lineage>
        <taxon>Bacteria</taxon>
        <taxon>Pseudomonadati</taxon>
        <taxon>Bacteroidota</taxon>
        <taxon>Sphingobacteriia</taxon>
        <taxon>Sphingobacteriales</taxon>
        <taxon>Sphingobacteriaceae</taxon>
        <taxon>Parapedobacter</taxon>
    </lineage>
</organism>
<dbReference type="Gene3D" id="2.60.120.280">
    <property type="entry name" value="Regulatory protein AraC"/>
    <property type="match status" value="1"/>
</dbReference>
<dbReference type="InterPro" id="IPR018060">
    <property type="entry name" value="HTH_AraC"/>
</dbReference>
<feature type="domain" description="HTH araC/xylS-type" evidence="4">
    <location>
        <begin position="195"/>
        <end position="293"/>
    </location>
</feature>
<dbReference type="AlphaFoldDB" id="A0A1H7SK10"/>
<dbReference type="Gene3D" id="1.10.10.60">
    <property type="entry name" value="Homeodomain-like"/>
    <property type="match status" value="2"/>
</dbReference>
<dbReference type="SUPFAM" id="SSF51215">
    <property type="entry name" value="Regulatory protein AraC"/>
    <property type="match status" value="1"/>
</dbReference>
<keyword evidence="2" id="KW-0238">DNA-binding</keyword>
<protein>
    <submittedName>
        <fullName evidence="5">AraC-like ligand binding domain-containing protein</fullName>
    </submittedName>
</protein>
<dbReference type="RefSeq" id="WP_090607810.1">
    <property type="nucleotide sequence ID" value="NZ_FNZR01000009.1"/>
</dbReference>
<dbReference type="SUPFAM" id="SSF46689">
    <property type="entry name" value="Homeodomain-like"/>
    <property type="match status" value="2"/>
</dbReference>